<protein>
    <submittedName>
        <fullName evidence="2">N-acetyltransferase</fullName>
    </submittedName>
</protein>
<gene>
    <name evidence="2" type="ORF">EAH86_03240</name>
</gene>
<dbReference type="GO" id="GO:0016747">
    <property type="term" value="F:acyltransferase activity, transferring groups other than amino-acyl groups"/>
    <property type="evidence" value="ECO:0007669"/>
    <property type="project" value="InterPro"/>
</dbReference>
<evidence type="ECO:0000313" key="3">
    <source>
        <dbReference type="Proteomes" id="UP000317722"/>
    </source>
</evidence>
<feature type="domain" description="N-acetyltransferase" evidence="1">
    <location>
        <begin position="13"/>
        <end position="182"/>
    </location>
</feature>
<dbReference type="InterPro" id="IPR000182">
    <property type="entry name" value="GNAT_dom"/>
</dbReference>
<reference evidence="2 3" key="1">
    <citation type="journal article" date="2019" name="Environ. Microbiol.">
        <title>Species interactions and distinct microbial communities in high Arctic permafrost affected cryosols are associated with the CH4 and CO2 gas fluxes.</title>
        <authorList>
            <person name="Altshuler I."/>
            <person name="Hamel J."/>
            <person name="Turney S."/>
            <person name="Magnuson E."/>
            <person name="Levesque R."/>
            <person name="Greer C."/>
            <person name="Whyte L.G."/>
        </authorList>
    </citation>
    <scope>NUCLEOTIDE SEQUENCE [LARGE SCALE GENOMIC DNA]</scope>
    <source>
        <strain evidence="2 3">S9.3A</strain>
    </source>
</reference>
<dbReference type="OrthoDB" id="9132139at2"/>
<dbReference type="PANTHER" id="PTHR43792">
    <property type="entry name" value="GNAT FAMILY, PUTATIVE (AFU_ORTHOLOGUE AFUA_3G00765)-RELATED-RELATED"/>
    <property type="match status" value="1"/>
</dbReference>
<sequence length="201" mass="22389">MPRVRLPITTERLVLRSFRPGDEDDVFAYRSVPSVVRYIPGEPKTREQVADLVAERATAGRIEEQSPNLTLAVELDGRVIGDVLLLLDGLGGRDGRQAEIGWVFAPDVAGRGYATEAARAITDAAFREVGVHRVWAELEPENTASSAVCERLGMRREAFFQKASWFKERWTDLAIYAIRADEWSGDQPVPTVSDELTETES</sequence>
<evidence type="ECO:0000313" key="2">
    <source>
        <dbReference type="EMBL" id="TPG19489.1"/>
    </source>
</evidence>
<dbReference type="Pfam" id="PF13302">
    <property type="entry name" value="Acetyltransf_3"/>
    <property type="match status" value="1"/>
</dbReference>
<dbReference type="SUPFAM" id="SSF55729">
    <property type="entry name" value="Acyl-CoA N-acyltransferases (Nat)"/>
    <property type="match status" value="1"/>
</dbReference>
<dbReference type="InterPro" id="IPR051531">
    <property type="entry name" value="N-acetyltransferase"/>
</dbReference>
<keyword evidence="3" id="KW-1185">Reference proteome</keyword>
<dbReference type="Proteomes" id="UP000317722">
    <property type="component" value="Unassembled WGS sequence"/>
</dbReference>
<comment type="caution">
    <text evidence="2">The sequence shown here is derived from an EMBL/GenBank/DDBJ whole genome shotgun (WGS) entry which is preliminary data.</text>
</comment>
<dbReference type="RefSeq" id="WP_140737139.1">
    <property type="nucleotide sequence ID" value="NZ_RCZM01000001.1"/>
</dbReference>
<dbReference type="InterPro" id="IPR016181">
    <property type="entry name" value="Acyl_CoA_acyltransferase"/>
</dbReference>
<organism evidence="2 3">
    <name type="scientific">Pedococcus bigeumensis</name>
    <dbReference type="NCBI Taxonomy" id="433644"/>
    <lineage>
        <taxon>Bacteria</taxon>
        <taxon>Bacillati</taxon>
        <taxon>Actinomycetota</taxon>
        <taxon>Actinomycetes</taxon>
        <taxon>Micrococcales</taxon>
        <taxon>Intrasporangiaceae</taxon>
        <taxon>Pedococcus</taxon>
    </lineage>
</organism>
<dbReference type="AlphaFoldDB" id="A0A502D518"/>
<dbReference type="PANTHER" id="PTHR43792:SF1">
    <property type="entry name" value="N-ACETYLTRANSFERASE DOMAIN-CONTAINING PROTEIN"/>
    <property type="match status" value="1"/>
</dbReference>
<dbReference type="Gene3D" id="3.40.630.30">
    <property type="match status" value="1"/>
</dbReference>
<proteinExistence type="predicted"/>
<accession>A0A502D518</accession>
<dbReference type="EMBL" id="RCZM01000001">
    <property type="protein sequence ID" value="TPG19489.1"/>
    <property type="molecule type" value="Genomic_DNA"/>
</dbReference>
<keyword evidence="2" id="KW-0808">Transferase</keyword>
<evidence type="ECO:0000259" key="1">
    <source>
        <dbReference type="PROSITE" id="PS51186"/>
    </source>
</evidence>
<name>A0A502D518_9MICO</name>
<dbReference type="PROSITE" id="PS51186">
    <property type="entry name" value="GNAT"/>
    <property type="match status" value="1"/>
</dbReference>